<dbReference type="SUPFAM" id="SSF51905">
    <property type="entry name" value="FAD/NAD(P)-binding domain"/>
    <property type="match status" value="1"/>
</dbReference>
<dbReference type="InterPro" id="IPR036188">
    <property type="entry name" value="FAD/NAD-bd_sf"/>
</dbReference>
<protein>
    <submittedName>
        <fullName evidence="2">FAD-dependent oxidoreductase</fullName>
    </submittedName>
</protein>
<dbReference type="Proteomes" id="UP000241048">
    <property type="component" value="Unassembled WGS sequence"/>
</dbReference>
<comment type="caution">
    <text evidence="2">The sequence shown here is derived from an EMBL/GenBank/DDBJ whole genome shotgun (WGS) entry which is preliminary data.</text>
</comment>
<dbReference type="Pfam" id="PF21688">
    <property type="entry name" value="FAD-depend_C"/>
    <property type="match status" value="1"/>
</dbReference>
<dbReference type="PANTHER" id="PTHR42842:SF3">
    <property type="entry name" value="FAD_NAD(P)-BINDING OXIDOREDUCTASE FAMILY PROTEIN"/>
    <property type="match status" value="1"/>
</dbReference>
<dbReference type="RefSeq" id="WP_106999840.1">
    <property type="nucleotide sequence ID" value="NZ_PYLO01000001.1"/>
</dbReference>
<dbReference type="InterPro" id="IPR028348">
    <property type="entry name" value="FAD-binding_protein"/>
</dbReference>
<proteinExistence type="predicted"/>
<feature type="domain" description="FAD-dependent protein C-terminal" evidence="1">
    <location>
        <begin position="294"/>
        <end position="487"/>
    </location>
</feature>
<evidence type="ECO:0000313" key="3">
    <source>
        <dbReference type="Proteomes" id="UP000241048"/>
    </source>
</evidence>
<dbReference type="PIRSF" id="PIRSF038984">
    <property type="entry name" value="FAD_binding_protein"/>
    <property type="match status" value="1"/>
</dbReference>
<dbReference type="Gene3D" id="3.50.50.60">
    <property type="entry name" value="FAD/NAD(P)-binding domain"/>
    <property type="match status" value="2"/>
</dbReference>
<name>A0A2T3FTL7_9CLOT</name>
<reference evidence="2 3" key="1">
    <citation type="submission" date="2018-03" db="EMBL/GenBank/DDBJ databases">
        <title>Lachnoclostridium SNUG30386 gen.nov., sp.nov., isolated from human faeces.</title>
        <authorList>
            <person name="Seo B."/>
            <person name="Jeon K."/>
            <person name="Ko G."/>
        </authorList>
    </citation>
    <scope>NUCLEOTIDE SEQUENCE [LARGE SCALE GENOMIC DNA]</scope>
    <source>
        <strain evidence="2 3">SNUG30386</strain>
    </source>
</reference>
<gene>
    <name evidence="2" type="ORF">C7U56_01320</name>
</gene>
<sequence length="546" mass="58669">MIRVNQVKLPVSHSEADLRKKTAKMMGVSADQIQSVELVRQSLDARKKPDLYYLYALDVAVAGKEAAIVKRARSVNVQIRKEEAYRLPDPGIEPLRERPVIVGFGPAGMFCGLMLARAGYRPLILERGLDADSRAKAVARYWTDGTLDTECNVQFGEGGAGTFSDGKLNTLVKDPSGRNKEVLKILAQAGADPTITYVNKPHVGTDVLRTVVKNIRSEIESLGGEVRFGCRLEDFETQNGHLCSIRVSARKGTSEAVRTVEEIPASALVLAIGHSARDTFAMLAEKPLDMQAKAFAVGLRIQHPQTQINLSQYGREEAGNLGAASYKLTAQTSGGRGVYSFCMCPGGFVVDASSEPGRLAINGMSNHDRAGANANSALIVTVTPEDFPQPGTLGGVTFQRQLEEAAYRCGGGKIPVQLYGDFRENRISTGFGAVTPQFEGQFAFGNLREVLPEALSAAMLEGMEHFGHVIHGFDREDAVFAGVESRTSSPLRIPRDHATMESSTIAGIYPCGEGAGYAGGITSAAMDGMKTAEAIIAKYAIPQIKL</sequence>
<evidence type="ECO:0000259" key="1">
    <source>
        <dbReference type="Pfam" id="PF21688"/>
    </source>
</evidence>
<organism evidence="2 3">
    <name type="scientific">Clostridium fessum</name>
    <dbReference type="NCBI Taxonomy" id="2126740"/>
    <lineage>
        <taxon>Bacteria</taxon>
        <taxon>Bacillati</taxon>
        <taxon>Bacillota</taxon>
        <taxon>Clostridia</taxon>
        <taxon>Eubacteriales</taxon>
        <taxon>Clostridiaceae</taxon>
        <taxon>Clostridium</taxon>
    </lineage>
</organism>
<accession>A0A2T3FTL7</accession>
<dbReference type="PANTHER" id="PTHR42842">
    <property type="entry name" value="FAD/NAD(P)-BINDING OXIDOREDUCTASE"/>
    <property type="match status" value="1"/>
</dbReference>
<dbReference type="EMBL" id="PYLO01000001">
    <property type="protein sequence ID" value="PST38628.1"/>
    <property type="molecule type" value="Genomic_DNA"/>
</dbReference>
<dbReference type="AlphaFoldDB" id="A0A2T3FTL7"/>
<evidence type="ECO:0000313" key="2">
    <source>
        <dbReference type="EMBL" id="PST38628.1"/>
    </source>
</evidence>
<dbReference type="Gene3D" id="3.30.70.2700">
    <property type="match status" value="1"/>
</dbReference>
<keyword evidence="3" id="KW-1185">Reference proteome</keyword>
<dbReference type="InterPro" id="IPR049516">
    <property type="entry name" value="FAD-depend_C"/>
</dbReference>